<keyword evidence="2" id="KW-1185">Reference proteome</keyword>
<proteinExistence type="predicted"/>
<comment type="caution">
    <text evidence="1">The sequence shown here is derived from an EMBL/GenBank/DDBJ whole genome shotgun (WGS) entry which is preliminary data.</text>
</comment>
<name>A0ABR9WUQ4_9FLAO</name>
<evidence type="ECO:0000313" key="1">
    <source>
        <dbReference type="EMBL" id="MBE9577387.1"/>
    </source>
</evidence>
<protein>
    <submittedName>
        <fullName evidence="1">Uncharacterized protein</fullName>
    </submittedName>
</protein>
<reference evidence="1 2" key="1">
    <citation type="submission" date="2020-10" db="EMBL/GenBank/DDBJ databases">
        <title>The genome sequence of Flavobacterium aquaticum 1Y8A.</title>
        <authorList>
            <person name="Liu Y."/>
        </authorList>
    </citation>
    <scope>NUCLEOTIDE SEQUENCE [LARGE SCALE GENOMIC DNA]</scope>
    <source>
        <strain evidence="1 2">1Y8A</strain>
    </source>
</reference>
<dbReference type="EMBL" id="JADFTZ010000006">
    <property type="protein sequence ID" value="MBE9577387.1"/>
    <property type="molecule type" value="Genomic_DNA"/>
</dbReference>
<evidence type="ECO:0000313" key="2">
    <source>
        <dbReference type="Proteomes" id="UP000656274"/>
    </source>
</evidence>
<dbReference type="Proteomes" id="UP000656274">
    <property type="component" value="Unassembled WGS sequence"/>
</dbReference>
<sequence>MKCPLCTIREADKKNTHYFTDKIIRSCLNLDGGNERETGFYFDLSNDSAFVEFNFQRETSIKKLEETLGREATEEEIEQAKKIPFSVDYIFCTQCEATFTEIEDGFIDNILPKLRGAEISENEELDFKEIRIIRLFFFIQIWRTAVCEQAFKLSPEVFEKLRLIILNHAKVSDEELKEFPLSITYLETLGGEKEYTSNFVGFTSDRKPNLAILNDFVIQFYESIDDVKFFDFYDLNNAQFKKFANYNEEEFKVRIMHNVERKAFLKEMIRKEKVKHTLSFYRNSFRELWFRMFGVNPPTLITEQYIYFICNQEDDVLSHTRENIIKLTQEFMMKKLQ</sequence>
<gene>
    <name evidence="1" type="ORF">IM755_11765</name>
</gene>
<accession>A0ABR9WUQ4</accession>
<dbReference type="RefSeq" id="WP_194097083.1">
    <property type="nucleotide sequence ID" value="NZ_JADFTZ010000006.1"/>
</dbReference>
<organism evidence="1 2">
    <name type="scientific">Flavobacterium proteolyticum</name>
    <dbReference type="NCBI Taxonomy" id="2911683"/>
    <lineage>
        <taxon>Bacteria</taxon>
        <taxon>Pseudomonadati</taxon>
        <taxon>Bacteroidota</taxon>
        <taxon>Flavobacteriia</taxon>
        <taxon>Flavobacteriales</taxon>
        <taxon>Flavobacteriaceae</taxon>
        <taxon>Flavobacterium</taxon>
    </lineage>
</organism>